<feature type="signal peptide" evidence="2">
    <location>
        <begin position="1"/>
        <end position="21"/>
    </location>
</feature>
<evidence type="ECO:0000256" key="2">
    <source>
        <dbReference type="SAM" id="SignalP"/>
    </source>
</evidence>
<gene>
    <name evidence="3" type="ORF">GJ699_27840</name>
</gene>
<dbReference type="Proteomes" id="UP000433309">
    <property type="component" value="Unassembled WGS sequence"/>
</dbReference>
<reference evidence="3 4" key="1">
    <citation type="submission" date="2019-11" db="EMBL/GenBank/DDBJ databases">
        <title>Novel species isolated from a subtropical stream in China.</title>
        <authorList>
            <person name="Lu H."/>
        </authorList>
    </citation>
    <scope>NUCLEOTIDE SEQUENCE [LARGE SCALE GENOMIC DNA]</scope>
    <source>
        <strain evidence="3 4">FT80W</strain>
    </source>
</reference>
<evidence type="ECO:0000313" key="3">
    <source>
        <dbReference type="EMBL" id="MRW93812.1"/>
    </source>
</evidence>
<dbReference type="EMBL" id="WKJK01000019">
    <property type="protein sequence ID" value="MRW93812.1"/>
    <property type="molecule type" value="Genomic_DNA"/>
</dbReference>
<accession>A0A6I2L812</accession>
<proteinExistence type="predicted"/>
<dbReference type="RefSeq" id="WP_154382592.1">
    <property type="nucleotide sequence ID" value="NZ_WKJK01000019.1"/>
</dbReference>
<evidence type="ECO:0000313" key="4">
    <source>
        <dbReference type="Proteomes" id="UP000433309"/>
    </source>
</evidence>
<sequence length="104" mass="10744">MNIFTKTLTVVLLTLPLLASAAGKTATASMQVTFEVKESCNVQDSTSATKADATGTKATPAVACQLNTPYQVSRGDSASNTSSSAPQANAIRQENSAGVWTVTF</sequence>
<feature type="region of interest" description="Disordered" evidence="1">
    <location>
        <begin position="73"/>
        <end position="104"/>
    </location>
</feature>
<dbReference type="AlphaFoldDB" id="A0A6I2L812"/>
<protein>
    <submittedName>
        <fullName evidence="3">Uncharacterized protein</fullName>
    </submittedName>
</protein>
<comment type="caution">
    <text evidence="3">The sequence shown here is derived from an EMBL/GenBank/DDBJ whole genome shotgun (WGS) entry which is preliminary data.</text>
</comment>
<name>A0A6I2L812_9BURK</name>
<keyword evidence="2" id="KW-0732">Signal</keyword>
<feature type="chain" id="PRO_5026125669" evidence="2">
    <location>
        <begin position="22"/>
        <end position="104"/>
    </location>
</feature>
<evidence type="ECO:0000256" key="1">
    <source>
        <dbReference type="SAM" id="MobiDB-lite"/>
    </source>
</evidence>
<keyword evidence="4" id="KW-1185">Reference proteome</keyword>
<organism evidence="3 4">
    <name type="scientific">Duganella guangzhouensis</name>
    <dbReference type="NCBI Taxonomy" id="2666084"/>
    <lineage>
        <taxon>Bacteria</taxon>
        <taxon>Pseudomonadati</taxon>
        <taxon>Pseudomonadota</taxon>
        <taxon>Betaproteobacteria</taxon>
        <taxon>Burkholderiales</taxon>
        <taxon>Oxalobacteraceae</taxon>
        <taxon>Telluria group</taxon>
        <taxon>Duganella</taxon>
    </lineage>
</organism>